<keyword evidence="4" id="KW-0418">Kinase</keyword>
<evidence type="ECO:0000256" key="6">
    <source>
        <dbReference type="SAM" id="MobiDB-lite"/>
    </source>
</evidence>
<name>A0A6J8AGN2_MYTCO</name>
<keyword evidence="3" id="KW-0547">Nucleotide-binding</keyword>
<reference evidence="8 9" key="1">
    <citation type="submission" date="2020-06" db="EMBL/GenBank/DDBJ databases">
        <authorList>
            <person name="Li R."/>
            <person name="Bekaert M."/>
        </authorList>
    </citation>
    <scope>NUCLEOTIDE SEQUENCE [LARGE SCALE GENOMIC DNA]</scope>
    <source>
        <strain evidence="9">wild</strain>
    </source>
</reference>
<dbReference type="Pfam" id="PF00069">
    <property type="entry name" value="Pkinase"/>
    <property type="match status" value="1"/>
</dbReference>
<evidence type="ECO:0000256" key="5">
    <source>
        <dbReference type="ARBA" id="ARBA00022840"/>
    </source>
</evidence>
<keyword evidence="9" id="KW-1185">Reference proteome</keyword>
<dbReference type="EC" id="2.7.11.1" evidence="8"/>
<sequence length="422" mass="48745">MNSEEPERKKRKMEPHIGGDSCQIQEQSPSKSFHNLPSGSASGDFNDVVTGHHFVSVAASSSGKPEDKDNLVFFRQKCDLGDEWEYKYPIPLSKYPNRQIKTGNIHYDAMIPDLELLGYRPLQVIAKGRSGTIILAQDLHKKQNFEESEFCPVALKLNTAKSRSRSRYSWKTDMTFELNHLRQLHHPHILSWLNNICYEGRYGIVLEFCENGTLEQLLKVHDARFLTESVSHKYFNQIFSGIEYLHLQGIAHRDLCTENILVTSRNSLKISDFGHAVFYFSGDQLRTDNCGSTGFQAPEILMDHPYDPKVSDVWSLGCILYLMCTGRYPLGLIKSEFLNRASKEIEFPETRVLSLKFELKQLVRGLLTFCPHSRFSLNRTKYSEWMMETHSKVQIGNFYMIRQPKKIREGQREQEIKSQYGI</sequence>
<dbReference type="GO" id="GO:0005634">
    <property type="term" value="C:nucleus"/>
    <property type="evidence" value="ECO:0007669"/>
    <property type="project" value="TreeGrafter"/>
</dbReference>
<dbReference type="InterPro" id="IPR011009">
    <property type="entry name" value="Kinase-like_dom_sf"/>
</dbReference>
<dbReference type="Gene3D" id="1.10.510.10">
    <property type="entry name" value="Transferase(Phosphotransferase) domain 1"/>
    <property type="match status" value="1"/>
</dbReference>
<dbReference type="SUPFAM" id="SSF56112">
    <property type="entry name" value="Protein kinase-like (PK-like)"/>
    <property type="match status" value="1"/>
</dbReference>
<evidence type="ECO:0000259" key="7">
    <source>
        <dbReference type="PROSITE" id="PS50011"/>
    </source>
</evidence>
<feature type="domain" description="Protein kinase" evidence="7">
    <location>
        <begin position="119"/>
        <end position="386"/>
    </location>
</feature>
<accession>A0A6J8AGN2</accession>
<dbReference type="AlphaFoldDB" id="A0A6J8AGN2"/>
<dbReference type="OrthoDB" id="193931at2759"/>
<dbReference type="PROSITE" id="PS50011">
    <property type="entry name" value="PROTEIN_KINASE_DOM"/>
    <property type="match status" value="1"/>
</dbReference>
<gene>
    <name evidence="8" type="ORF">MCOR_7285</name>
</gene>
<dbReference type="PANTHER" id="PTHR24345:SF0">
    <property type="entry name" value="CELL CYCLE SERINE_THREONINE-PROTEIN KINASE CDC5_MSD2"/>
    <property type="match status" value="1"/>
</dbReference>
<dbReference type="PANTHER" id="PTHR24345">
    <property type="entry name" value="SERINE/THREONINE-PROTEIN KINASE PLK"/>
    <property type="match status" value="1"/>
</dbReference>
<dbReference type="InterPro" id="IPR000719">
    <property type="entry name" value="Prot_kinase_dom"/>
</dbReference>
<feature type="region of interest" description="Disordered" evidence="6">
    <location>
        <begin position="1"/>
        <end position="39"/>
    </location>
</feature>
<proteinExistence type="predicted"/>
<evidence type="ECO:0000313" key="9">
    <source>
        <dbReference type="Proteomes" id="UP000507470"/>
    </source>
</evidence>
<dbReference type="GO" id="GO:0005524">
    <property type="term" value="F:ATP binding"/>
    <property type="evidence" value="ECO:0007669"/>
    <property type="project" value="UniProtKB-KW"/>
</dbReference>
<protein>
    <submittedName>
        <fullName evidence="8">TSSK</fullName>
        <ecNumber evidence="8">2.7.11.1</ecNumber>
    </submittedName>
</protein>
<feature type="compositionally biased region" description="Polar residues" evidence="6">
    <location>
        <begin position="22"/>
        <end position="39"/>
    </location>
</feature>
<keyword evidence="1" id="KW-0723">Serine/threonine-protein kinase</keyword>
<keyword evidence="5" id="KW-0067">ATP-binding</keyword>
<evidence type="ECO:0000256" key="4">
    <source>
        <dbReference type="ARBA" id="ARBA00022777"/>
    </source>
</evidence>
<organism evidence="8 9">
    <name type="scientific">Mytilus coruscus</name>
    <name type="common">Sea mussel</name>
    <dbReference type="NCBI Taxonomy" id="42192"/>
    <lineage>
        <taxon>Eukaryota</taxon>
        <taxon>Metazoa</taxon>
        <taxon>Spiralia</taxon>
        <taxon>Lophotrochozoa</taxon>
        <taxon>Mollusca</taxon>
        <taxon>Bivalvia</taxon>
        <taxon>Autobranchia</taxon>
        <taxon>Pteriomorphia</taxon>
        <taxon>Mytilida</taxon>
        <taxon>Mytiloidea</taxon>
        <taxon>Mytilidae</taxon>
        <taxon>Mytilinae</taxon>
        <taxon>Mytilus</taxon>
    </lineage>
</organism>
<keyword evidence="2 8" id="KW-0808">Transferase</keyword>
<dbReference type="Proteomes" id="UP000507470">
    <property type="component" value="Unassembled WGS sequence"/>
</dbReference>
<evidence type="ECO:0000256" key="3">
    <source>
        <dbReference type="ARBA" id="ARBA00022741"/>
    </source>
</evidence>
<evidence type="ECO:0000256" key="1">
    <source>
        <dbReference type="ARBA" id="ARBA00022527"/>
    </source>
</evidence>
<evidence type="ECO:0000256" key="2">
    <source>
        <dbReference type="ARBA" id="ARBA00022679"/>
    </source>
</evidence>
<dbReference type="GO" id="GO:0004674">
    <property type="term" value="F:protein serine/threonine kinase activity"/>
    <property type="evidence" value="ECO:0007669"/>
    <property type="project" value="UniProtKB-KW"/>
</dbReference>
<evidence type="ECO:0000313" key="8">
    <source>
        <dbReference type="EMBL" id="CAC5367339.1"/>
    </source>
</evidence>
<dbReference type="EMBL" id="CACVKT020001359">
    <property type="protein sequence ID" value="CAC5367339.1"/>
    <property type="molecule type" value="Genomic_DNA"/>
</dbReference>